<sequence>MGRKPEETAEAASGRRAIYIEDDVFNGTFQLFAAELSGNLVEFLMLYYFVVATGHQLETTYTPEKKIYFPSRQSVVRFHAELRQMRKETSARKRS</sequence>
<dbReference type="EMBL" id="JAWJWF010000002">
    <property type="protein sequence ID" value="KAK6638123.1"/>
    <property type="molecule type" value="Genomic_DNA"/>
</dbReference>
<accession>A0ABR1B8J7</accession>
<keyword evidence="2" id="KW-1185">Reference proteome</keyword>
<reference evidence="1 2" key="1">
    <citation type="submission" date="2023-09" db="EMBL/GenBank/DDBJ databases">
        <title>Genomes of two closely related lineages of the louse Polyplax serrata with different host specificities.</title>
        <authorList>
            <person name="Martinu J."/>
            <person name="Tarabai H."/>
            <person name="Stefka J."/>
            <person name="Hypsa V."/>
        </authorList>
    </citation>
    <scope>NUCLEOTIDE SEQUENCE [LARGE SCALE GENOMIC DNA]</scope>
    <source>
        <strain evidence="1">98ZLc_SE</strain>
    </source>
</reference>
<gene>
    <name evidence="1" type="ORF">RUM44_008548</name>
</gene>
<organism evidence="1 2">
    <name type="scientific">Polyplax serrata</name>
    <name type="common">Common mouse louse</name>
    <dbReference type="NCBI Taxonomy" id="468196"/>
    <lineage>
        <taxon>Eukaryota</taxon>
        <taxon>Metazoa</taxon>
        <taxon>Ecdysozoa</taxon>
        <taxon>Arthropoda</taxon>
        <taxon>Hexapoda</taxon>
        <taxon>Insecta</taxon>
        <taxon>Pterygota</taxon>
        <taxon>Neoptera</taxon>
        <taxon>Paraneoptera</taxon>
        <taxon>Psocodea</taxon>
        <taxon>Troctomorpha</taxon>
        <taxon>Phthiraptera</taxon>
        <taxon>Anoplura</taxon>
        <taxon>Polyplacidae</taxon>
        <taxon>Polyplax</taxon>
    </lineage>
</organism>
<evidence type="ECO:0000313" key="2">
    <source>
        <dbReference type="Proteomes" id="UP001359485"/>
    </source>
</evidence>
<protein>
    <submittedName>
        <fullName evidence="1">Uncharacterized protein</fullName>
    </submittedName>
</protein>
<dbReference type="Proteomes" id="UP001359485">
    <property type="component" value="Unassembled WGS sequence"/>
</dbReference>
<evidence type="ECO:0000313" key="1">
    <source>
        <dbReference type="EMBL" id="KAK6638123.1"/>
    </source>
</evidence>
<proteinExistence type="predicted"/>
<name>A0ABR1B8J7_POLSC</name>
<comment type="caution">
    <text evidence="1">The sequence shown here is derived from an EMBL/GenBank/DDBJ whole genome shotgun (WGS) entry which is preliminary data.</text>
</comment>